<gene>
    <name evidence="12" type="primary">pip</name>
    <name evidence="12" type="ORF">DZF91_16985</name>
</gene>
<dbReference type="InterPro" id="IPR005944">
    <property type="entry name" value="Pro_iminopeptidase"/>
</dbReference>
<evidence type="ECO:0000313" key="13">
    <source>
        <dbReference type="Proteomes" id="UP000261811"/>
    </source>
</evidence>
<comment type="subcellular location">
    <subcellularLocation>
        <location evidence="2 8">Cytoplasm</location>
    </subcellularLocation>
</comment>
<proteinExistence type="inferred from homology"/>
<keyword evidence="5 8" id="KW-0963">Cytoplasm</keyword>
<dbReference type="NCBIfam" id="TIGR01249">
    <property type="entry name" value="pro_imino_pep_1"/>
    <property type="match status" value="1"/>
</dbReference>
<evidence type="ECO:0000259" key="11">
    <source>
        <dbReference type="Pfam" id="PF00561"/>
    </source>
</evidence>
<dbReference type="GO" id="GO:0006508">
    <property type="term" value="P:proteolysis"/>
    <property type="evidence" value="ECO:0007669"/>
    <property type="project" value="UniProtKB-KW"/>
</dbReference>
<dbReference type="Gene3D" id="3.40.50.1820">
    <property type="entry name" value="alpha/beta hydrolase"/>
    <property type="match status" value="1"/>
</dbReference>
<dbReference type="RefSeq" id="WP_117358436.1">
    <property type="nucleotide sequence ID" value="NZ_QURH01000284.1"/>
</dbReference>
<dbReference type="InterPro" id="IPR002410">
    <property type="entry name" value="Peptidase_S33"/>
</dbReference>
<evidence type="ECO:0000256" key="6">
    <source>
        <dbReference type="ARBA" id="ARBA00022670"/>
    </source>
</evidence>
<evidence type="ECO:0000256" key="5">
    <source>
        <dbReference type="ARBA" id="ARBA00022490"/>
    </source>
</evidence>
<dbReference type="Proteomes" id="UP000261811">
    <property type="component" value="Unassembled WGS sequence"/>
</dbReference>
<evidence type="ECO:0000256" key="3">
    <source>
        <dbReference type="ARBA" id="ARBA00010088"/>
    </source>
</evidence>
<feature type="domain" description="AB hydrolase-1" evidence="11">
    <location>
        <begin position="38"/>
        <end position="299"/>
    </location>
</feature>
<evidence type="ECO:0000256" key="7">
    <source>
        <dbReference type="ARBA" id="ARBA00022801"/>
    </source>
</evidence>
<dbReference type="SUPFAM" id="SSF53474">
    <property type="entry name" value="alpha/beta-Hydrolases"/>
    <property type="match status" value="1"/>
</dbReference>
<accession>A0A372JKB2</accession>
<evidence type="ECO:0000313" key="12">
    <source>
        <dbReference type="EMBL" id="RFU40473.1"/>
    </source>
</evidence>
<keyword evidence="6 8" id="KW-0645">Protease</keyword>
<dbReference type="InterPro" id="IPR000073">
    <property type="entry name" value="AB_hydrolase_1"/>
</dbReference>
<dbReference type="PANTHER" id="PTHR43722">
    <property type="entry name" value="PROLINE IMINOPEPTIDASE"/>
    <property type="match status" value="1"/>
</dbReference>
<dbReference type="PANTHER" id="PTHR43722:SF1">
    <property type="entry name" value="PROLINE IMINOPEPTIDASE"/>
    <property type="match status" value="1"/>
</dbReference>
<dbReference type="Pfam" id="PF00561">
    <property type="entry name" value="Abhydrolase_1"/>
    <property type="match status" value="1"/>
</dbReference>
<dbReference type="PIRSF" id="PIRSF006431">
    <property type="entry name" value="Pept_S33"/>
    <property type="match status" value="1"/>
</dbReference>
<evidence type="ECO:0000256" key="10">
    <source>
        <dbReference type="RuleBase" id="RU003421"/>
    </source>
</evidence>
<protein>
    <recommendedName>
        <fullName evidence="8 10">Proline iminopeptidase</fullName>
        <shortName evidence="8">PIP</shortName>
        <ecNumber evidence="8 10">3.4.11.5</ecNumber>
    </recommendedName>
    <alternativeName>
        <fullName evidence="8">Prolyl aminopeptidase</fullName>
    </alternativeName>
</protein>
<dbReference type="InterPro" id="IPR029058">
    <property type="entry name" value="AB_hydrolase_fold"/>
</dbReference>
<feature type="active site" description="Proton donor" evidence="9">
    <location>
        <position position="299"/>
    </location>
</feature>
<dbReference type="OrthoDB" id="9796770at2"/>
<evidence type="ECO:0000256" key="4">
    <source>
        <dbReference type="ARBA" id="ARBA00022438"/>
    </source>
</evidence>
<name>A0A372JKB2_9ACTN</name>
<dbReference type="EMBL" id="QURH01000284">
    <property type="protein sequence ID" value="RFU40473.1"/>
    <property type="molecule type" value="Genomic_DNA"/>
</dbReference>
<comment type="similarity">
    <text evidence="3 8 10">Belongs to the peptidase S33 family.</text>
</comment>
<keyword evidence="7 8" id="KW-0378">Hydrolase</keyword>
<dbReference type="PRINTS" id="PR00793">
    <property type="entry name" value="PROAMNOPTASE"/>
</dbReference>
<evidence type="ECO:0000256" key="2">
    <source>
        <dbReference type="ARBA" id="ARBA00004496"/>
    </source>
</evidence>
<comment type="catalytic activity">
    <reaction evidence="1 8 10">
        <text>Release of N-terminal proline from a peptide.</text>
        <dbReference type="EC" id="3.4.11.5"/>
    </reaction>
</comment>
<comment type="caution">
    <text evidence="12">The sequence shown here is derived from an EMBL/GenBank/DDBJ whole genome shotgun (WGS) entry which is preliminary data.</text>
</comment>
<dbReference type="EC" id="3.4.11.5" evidence="8 10"/>
<dbReference type="AlphaFoldDB" id="A0A372JKB2"/>
<evidence type="ECO:0000256" key="9">
    <source>
        <dbReference type="PIRSR" id="PIRSR006431-1"/>
    </source>
</evidence>
<feature type="active site" description="Nucleophile" evidence="9">
    <location>
        <position position="115"/>
    </location>
</feature>
<keyword evidence="4 8" id="KW-0031">Aminopeptidase</keyword>
<dbReference type="GO" id="GO:0005737">
    <property type="term" value="C:cytoplasm"/>
    <property type="evidence" value="ECO:0007669"/>
    <property type="project" value="UniProtKB-SubCell"/>
</dbReference>
<dbReference type="GO" id="GO:0004177">
    <property type="term" value="F:aminopeptidase activity"/>
    <property type="evidence" value="ECO:0007669"/>
    <property type="project" value="UniProtKB-UniRule"/>
</dbReference>
<evidence type="ECO:0000256" key="1">
    <source>
        <dbReference type="ARBA" id="ARBA00001585"/>
    </source>
</evidence>
<feature type="active site" evidence="9">
    <location>
        <position position="271"/>
    </location>
</feature>
<keyword evidence="13" id="KW-1185">Reference proteome</keyword>
<evidence type="ECO:0000256" key="8">
    <source>
        <dbReference type="PIRNR" id="PIRNR006431"/>
    </source>
</evidence>
<organism evidence="12 13">
    <name type="scientific">Actinomadura logoneensis</name>
    <dbReference type="NCBI Taxonomy" id="2293572"/>
    <lineage>
        <taxon>Bacteria</taxon>
        <taxon>Bacillati</taxon>
        <taxon>Actinomycetota</taxon>
        <taxon>Actinomycetes</taxon>
        <taxon>Streptosporangiales</taxon>
        <taxon>Thermomonosporaceae</taxon>
        <taxon>Actinomadura</taxon>
    </lineage>
</organism>
<reference evidence="12 13" key="1">
    <citation type="submission" date="2018-08" db="EMBL/GenBank/DDBJ databases">
        <title>Actinomadura jelena sp. nov., a novel Actinomycete isolated from soil in Chad.</title>
        <authorList>
            <person name="Shi L."/>
        </authorList>
    </citation>
    <scope>NUCLEOTIDE SEQUENCE [LARGE SCALE GENOMIC DNA]</scope>
    <source>
        <strain evidence="12 13">NEAU-G17</strain>
    </source>
</reference>
<sequence length="321" mass="35051">MRGLYPPIEPYAAGMLPVGGQDEIYWETCGTPDGTPAVFVHGGPGGGCTPTSRRLFDPDAYRIVLFDQRNCGRSTPHAAQPDIDLSANTTAALVADMERLREHLGVERWVVFGGSWGSTLSLAYAQAHADRVIALVLRGVYLVLPADEPWCFAEGGVSRLFPDAFEGFRDAIPEEERGDYMAAYARRLADPDPAVHVPAALAWTRWEDATGYLVPREDDAEDENTVRAAVAVARLENRYFGNGCFLEPGQLLSDAHRLNGLPGVIVNGRYDLLTPPDAAWALHQAWPGSELHLVPDAGHGFDEPGTLHHLIEATDRFRGAR</sequence>